<dbReference type="Pfam" id="PF20167">
    <property type="entry name" value="Transposase_32"/>
    <property type="match status" value="1"/>
</dbReference>
<reference evidence="3" key="2">
    <citation type="submission" date="2015-06" db="UniProtKB">
        <authorList>
            <consortium name="EnsemblPlants"/>
        </authorList>
    </citation>
    <scope>IDENTIFICATION</scope>
    <source>
        <strain evidence="3">DM1-3 516 R44</strain>
    </source>
</reference>
<dbReference type="HOGENOM" id="CLU_029307_1_0_1"/>
<evidence type="ECO:0000256" key="1">
    <source>
        <dbReference type="SAM" id="MobiDB-lite"/>
    </source>
</evidence>
<evidence type="ECO:0000313" key="3">
    <source>
        <dbReference type="EnsemblPlants" id="PGSC0003DMT400085926"/>
    </source>
</evidence>
<name>M1DAK9_SOLTU</name>
<feature type="region of interest" description="Disordered" evidence="1">
    <location>
        <begin position="1"/>
        <end position="88"/>
    </location>
</feature>
<dbReference type="PANTHER" id="PTHR33180:SF31">
    <property type="entry name" value="POLYPROTEIN PROTEIN"/>
    <property type="match status" value="1"/>
</dbReference>
<proteinExistence type="predicted"/>
<feature type="domain" description="Putative plant transposon protein" evidence="2">
    <location>
        <begin position="174"/>
        <end position="263"/>
    </location>
</feature>
<sequence length="263" mass="29724">MARPKVDGRNQPPRKRARRIIINEKVVASRSLKTKFPPRGGKGKGPMQLTHVEESSNSEDIYSTYLTPSGSEGQSKDSSPASISEPENDHLLQVWRAELRSKSMNDPSRIPMPPTSPPLARAQIVVQAPPVQGPPSWSLNRLKVEGSRTILEEKRFSTNGVVDRYPEVWNTLKFHKFEVFTKPRGPYIPSWVREFYATYGELVPKGKKKASMFKSVDEPNLVKKKTLEDLKGWLTPLISNATPRWIEVVVPIKKKNLNVAAKY</sequence>
<evidence type="ECO:0000313" key="4">
    <source>
        <dbReference type="Proteomes" id="UP000011115"/>
    </source>
</evidence>
<accession>M1DAK9</accession>
<protein>
    <recommendedName>
        <fullName evidence="2">Putative plant transposon protein domain-containing protein</fullName>
    </recommendedName>
</protein>
<evidence type="ECO:0000259" key="2">
    <source>
        <dbReference type="Pfam" id="PF20167"/>
    </source>
</evidence>
<feature type="compositionally biased region" description="Polar residues" evidence="1">
    <location>
        <begin position="58"/>
        <end position="82"/>
    </location>
</feature>
<keyword evidence="4" id="KW-1185">Reference proteome</keyword>
<dbReference type="Proteomes" id="UP000011115">
    <property type="component" value="Unassembled WGS sequence"/>
</dbReference>
<dbReference type="AlphaFoldDB" id="M1DAK9"/>
<dbReference type="InParanoid" id="M1DAK9"/>
<reference evidence="4" key="1">
    <citation type="journal article" date="2011" name="Nature">
        <title>Genome sequence and analysis of the tuber crop potato.</title>
        <authorList>
            <consortium name="The Potato Genome Sequencing Consortium"/>
        </authorList>
    </citation>
    <scope>NUCLEOTIDE SEQUENCE [LARGE SCALE GENOMIC DNA]</scope>
    <source>
        <strain evidence="4">cv. DM1-3 516 R44</strain>
    </source>
</reference>
<dbReference type="Gramene" id="PGSC0003DMT400085926">
    <property type="protein sequence ID" value="PGSC0003DMT400085926"/>
    <property type="gene ID" value="PGSC0003DMG400035497"/>
</dbReference>
<dbReference type="PaxDb" id="4113-PGSC0003DMT400085926"/>
<dbReference type="EnsemblPlants" id="PGSC0003DMT400085926">
    <property type="protein sequence ID" value="PGSC0003DMT400085926"/>
    <property type="gene ID" value="PGSC0003DMG400035497"/>
</dbReference>
<dbReference type="PANTHER" id="PTHR33180">
    <property type="entry name" value="PHOTOSYSTEM II CP43 REACTION CENTER PROTEIN"/>
    <property type="match status" value="1"/>
</dbReference>
<organism evidence="3 4">
    <name type="scientific">Solanum tuberosum</name>
    <name type="common">Potato</name>
    <dbReference type="NCBI Taxonomy" id="4113"/>
    <lineage>
        <taxon>Eukaryota</taxon>
        <taxon>Viridiplantae</taxon>
        <taxon>Streptophyta</taxon>
        <taxon>Embryophyta</taxon>
        <taxon>Tracheophyta</taxon>
        <taxon>Spermatophyta</taxon>
        <taxon>Magnoliopsida</taxon>
        <taxon>eudicotyledons</taxon>
        <taxon>Gunneridae</taxon>
        <taxon>Pentapetalae</taxon>
        <taxon>asterids</taxon>
        <taxon>lamiids</taxon>
        <taxon>Solanales</taxon>
        <taxon>Solanaceae</taxon>
        <taxon>Solanoideae</taxon>
        <taxon>Solaneae</taxon>
        <taxon>Solanum</taxon>
    </lineage>
</organism>
<dbReference type="InterPro" id="IPR046796">
    <property type="entry name" value="Transposase_32_dom"/>
</dbReference>